<organism evidence="1 2">
    <name type="scientific">candidate division WWE3 bacterium RIFOXYC1_FULL_39_7</name>
    <dbReference type="NCBI Taxonomy" id="1802643"/>
    <lineage>
        <taxon>Bacteria</taxon>
        <taxon>Katanobacteria</taxon>
    </lineage>
</organism>
<dbReference type="AlphaFoldDB" id="A0A1F4WIP2"/>
<evidence type="ECO:0000313" key="1">
    <source>
        <dbReference type="EMBL" id="OGC68783.1"/>
    </source>
</evidence>
<sequence>MKDGKTEMSLLEGRVFVTSGLVGVHYEGVLYQLLPGTRIEHVSGPEKDTTKHTFRVLSAQMRYGNDLVPAQGELVEISMSAWEYFLTPESQPVA</sequence>
<protein>
    <submittedName>
        <fullName evidence="1">Uncharacterized protein</fullName>
    </submittedName>
</protein>
<comment type="caution">
    <text evidence="1">The sequence shown here is derived from an EMBL/GenBank/DDBJ whole genome shotgun (WGS) entry which is preliminary data.</text>
</comment>
<proteinExistence type="predicted"/>
<reference evidence="1 2" key="1">
    <citation type="journal article" date="2016" name="Nat. Commun.">
        <title>Thousands of microbial genomes shed light on interconnected biogeochemical processes in an aquifer system.</title>
        <authorList>
            <person name="Anantharaman K."/>
            <person name="Brown C.T."/>
            <person name="Hug L.A."/>
            <person name="Sharon I."/>
            <person name="Castelle C.J."/>
            <person name="Probst A.J."/>
            <person name="Thomas B.C."/>
            <person name="Singh A."/>
            <person name="Wilkins M.J."/>
            <person name="Karaoz U."/>
            <person name="Brodie E.L."/>
            <person name="Williams K.H."/>
            <person name="Hubbard S.S."/>
            <person name="Banfield J.F."/>
        </authorList>
    </citation>
    <scope>NUCLEOTIDE SEQUENCE [LARGE SCALE GENOMIC DNA]</scope>
</reference>
<dbReference type="Proteomes" id="UP000179113">
    <property type="component" value="Unassembled WGS sequence"/>
</dbReference>
<accession>A0A1F4WIP2</accession>
<dbReference type="EMBL" id="MEWA01000032">
    <property type="protein sequence ID" value="OGC68783.1"/>
    <property type="molecule type" value="Genomic_DNA"/>
</dbReference>
<gene>
    <name evidence="1" type="ORF">A2415_05405</name>
</gene>
<evidence type="ECO:0000313" key="2">
    <source>
        <dbReference type="Proteomes" id="UP000179113"/>
    </source>
</evidence>
<name>A0A1F4WIP2_UNCKA</name>